<gene>
    <name evidence="1" type="ORF">GHO40_06970</name>
</gene>
<dbReference type="EMBL" id="WIWJ01000009">
    <property type="protein sequence ID" value="MQT46468.1"/>
    <property type="molecule type" value="Genomic_DNA"/>
</dbReference>
<comment type="caution">
    <text evidence="1">The sequence shown here is derived from an EMBL/GenBank/DDBJ whole genome shotgun (WGS) entry which is preliminary data.</text>
</comment>
<organism evidence="1 2">
    <name type="scientific">Pseudomonas helleri</name>
    <dbReference type="NCBI Taxonomy" id="1608996"/>
    <lineage>
        <taxon>Bacteria</taxon>
        <taxon>Pseudomonadati</taxon>
        <taxon>Pseudomonadota</taxon>
        <taxon>Gammaproteobacteria</taxon>
        <taxon>Pseudomonadales</taxon>
        <taxon>Pseudomonadaceae</taxon>
        <taxon>Pseudomonas</taxon>
    </lineage>
</organism>
<accession>A0A7X1W7W1</accession>
<evidence type="ECO:0000313" key="2">
    <source>
        <dbReference type="Proteomes" id="UP000441404"/>
    </source>
</evidence>
<dbReference type="Proteomes" id="UP000441404">
    <property type="component" value="Unassembled WGS sequence"/>
</dbReference>
<dbReference type="Pfam" id="PF11149">
    <property type="entry name" value="DUF2924"/>
    <property type="match status" value="1"/>
</dbReference>
<proteinExistence type="predicted"/>
<name>A0A7X1W7W1_9PSED</name>
<protein>
    <submittedName>
        <fullName evidence="1">DUF2924 domain-containing protein</fullName>
    </submittedName>
</protein>
<dbReference type="InterPro" id="IPR021322">
    <property type="entry name" value="DUF2924"/>
</dbReference>
<reference evidence="1 2" key="1">
    <citation type="submission" date="2019-10" db="EMBL/GenBank/DDBJ databases">
        <title>Evaluation of single-gene subtyping targets for Pseudomonas.</title>
        <authorList>
            <person name="Reichler S.J."/>
            <person name="Orsi R.H."/>
            <person name="Wiedmann M."/>
            <person name="Martin N.H."/>
            <person name="Murphy S.I."/>
        </authorList>
    </citation>
    <scope>NUCLEOTIDE SEQUENCE [LARGE SCALE GENOMIC DNA]</scope>
    <source>
        <strain evidence="1 2">FSL R10-3257</strain>
    </source>
</reference>
<dbReference type="RefSeq" id="WP_153429421.1">
    <property type="nucleotide sequence ID" value="NZ_WIWJ01000009.1"/>
</dbReference>
<evidence type="ECO:0000313" key="1">
    <source>
        <dbReference type="EMBL" id="MQT46468.1"/>
    </source>
</evidence>
<dbReference type="AlphaFoldDB" id="A0A7X1W7W1"/>
<sequence length="168" mass="19157">MKPRITIAPTPDTVVAQISNLPKLGMPEIKSLWRRLFGGDTPTHNRQFLERRIAYKLQIIECRKTDRNLLERNQRRIDNLLEIGKQKSQTRSADYALTPGTVLCRHYQGVEHEVLVQADGTFLHAGQPYTSLSQLAREITGTRWSGPVFFGLKTNVRPKKSARKGGHR</sequence>